<dbReference type="PANTHER" id="PTHR14320:SF2">
    <property type="entry name" value="COILED-COIL DOMAIN-CONTAINING PROTEIN 181"/>
    <property type="match status" value="1"/>
</dbReference>
<keyword evidence="8" id="KW-0282">Flagellum</keyword>
<dbReference type="Proteomes" id="UP000594454">
    <property type="component" value="Chromosome 2"/>
</dbReference>
<evidence type="ECO:0000313" key="16">
    <source>
        <dbReference type="Proteomes" id="UP000594454"/>
    </source>
</evidence>
<keyword evidence="6" id="KW-0963">Cytoplasm</keyword>
<feature type="compositionally biased region" description="Acidic residues" evidence="14">
    <location>
        <begin position="60"/>
        <end position="69"/>
    </location>
</feature>
<keyword evidence="12" id="KW-0966">Cell projection</keyword>
<evidence type="ECO:0000256" key="13">
    <source>
        <dbReference type="ARBA" id="ARBA00047162"/>
    </source>
</evidence>
<dbReference type="PANTHER" id="PTHR14320">
    <property type="entry name" value="COILED-COIL DOMAIN-CONTAINING PROTEIN 181"/>
    <property type="match status" value="1"/>
</dbReference>
<gene>
    <name evidence="15" type="ORF">HERILL_LOCUS6489</name>
</gene>
<dbReference type="InterPro" id="IPR026687">
    <property type="entry name" value="CCDC181"/>
</dbReference>
<evidence type="ECO:0000256" key="11">
    <source>
        <dbReference type="ARBA" id="ARBA00023212"/>
    </source>
</evidence>
<evidence type="ECO:0000313" key="15">
    <source>
        <dbReference type="EMBL" id="CAD7083534.1"/>
    </source>
</evidence>
<keyword evidence="11" id="KW-0206">Cytoskeleton</keyword>
<comment type="similarity">
    <text evidence="4">Belongs to the CCDC181 family.</text>
</comment>
<accession>A0A7R8YV74</accession>
<name>A0A7R8YV74_HERIL</name>
<dbReference type="EMBL" id="LR899010">
    <property type="protein sequence ID" value="CAD7083534.1"/>
    <property type="molecule type" value="Genomic_DNA"/>
</dbReference>
<feature type="compositionally biased region" description="Polar residues" evidence="14">
    <location>
        <begin position="147"/>
        <end position="165"/>
    </location>
</feature>
<dbReference type="GO" id="GO:0005874">
    <property type="term" value="C:microtubule"/>
    <property type="evidence" value="ECO:0007669"/>
    <property type="project" value="UniProtKB-KW"/>
</dbReference>
<keyword evidence="7" id="KW-0493">Microtubule</keyword>
<evidence type="ECO:0000256" key="7">
    <source>
        <dbReference type="ARBA" id="ARBA00022701"/>
    </source>
</evidence>
<feature type="compositionally biased region" description="Low complexity" evidence="14">
    <location>
        <begin position="166"/>
        <end position="179"/>
    </location>
</feature>
<evidence type="ECO:0000256" key="9">
    <source>
        <dbReference type="ARBA" id="ARBA00023054"/>
    </source>
</evidence>
<dbReference type="OrthoDB" id="8046612at2759"/>
<feature type="region of interest" description="Disordered" evidence="14">
    <location>
        <begin position="321"/>
        <end position="340"/>
    </location>
</feature>
<evidence type="ECO:0000256" key="12">
    <source>
        <dbReference type="ARBA" id="ARBA00023273"/>
    </source>
</evidence>
<feature type="compositionally biased region" description="Acidic residues" evidence="14">
    <location>
        <begin position="115"/>
        <end position="127"/>
    </location>
</feature>
<evidence type="ECO:0000256" key="6">
    <source>
        <dbReference type="ARBA" id="ARBA00022490"/>
    </source>
</evidence>
<dbReference type="GO" id="GO:0008017">
    <property type="term" value="F:microtubule binding"/>
    <property type="evidence" value="ECO:0007669"/>
    <property type="project" value="InterPro"/>
</dbReference>
<keyword evidence="10" id="KW-0969">Cilium</keyword>
<dbReference type="AlphaFoldDB" id="A0A7R8YV74"/>
<comment type="subcellular location">
    <subcellularLocation>
        <location evidence="2">Cell projection</location>
        <location evidence="2">Cilium</location>
        <location evidence="2">Flagellum</location>
    </subcellularLocation>
    <subcellularLocation>
        <location evidence="3">Cytoplasm</location>
        <location evidence="3">Cytoskeleton</location>
    </subcellularLocation>
</comment>
<protein>
    <recommendedName>
        <fullName evidence="5">Coiled-coil domain-containing protein 181</fullName>
    </recommendedName>
</protein>
<reference evidence="15 16" key="1">
    <citation type="submission" date="2020-11" db="EMBL/GenBank/DDBJ databases">
        <authorList>
            <person name="Wallbank WR R."/>
            <person name="Pardo Diaz C."/>
            <person name="Kozak K."/>
            <person name="Martin S."/>
            <person name="Jiggins C."/>
            <person name="Moest M."/>
            <person name="Warren A I."/>
            <person name="Generalovic N T."/>
            <person name="Byers J.R.P. K."/>
            <person name="Montejo-Kovacevich G."/>
            <person name="Yen C E."/>
        </authorList>
    </citation>
    <scope>NUCLEOTIDE SEQUENCE [LARGE SCALE GENOMIC DNA]</scope>
</reference>
<keyword evidence="9" id="KW-0175">Coiled coil</keyword>
<evidence type="ECO:0000256" key="8">
    <source>
        <dbReference type="ARBA" id="ARBA00022846"/>
    </source>
</evidence>
<evidence type="ECO:0000256" key="3">
    <source>
        <dbReference type="ARBA" id="ARBA00004245"/>
    </source>
</evidence>
<evidence type="ECO:0000256" key="2">
    <source>
        <dbReference type="ARBA" id="ARBA00004230"/>
    </source>
</evidence>
<dbReference type="OMA" id="SIRMNYK"/>
<evidence type="ECO:0000256" key="5">
    <source>
        <dbReference type="ARBA" id="ARBA00022306"/>
    </source>
</evidence>
<evidence type="ECO:0000256" key="10">
    <source>
        <dbReference type="ARBA" id="ARBA00023069"/>
    </source>
</evidence>
<evidence type="ECO:0000256" key="1">
    <source>
        <dbReference type="ARBA" id="ARBA00002213"/>
    </source>
</evidence>
<keyword evidence="16" id="KW-1185">Reference proteome</keyword>
<comment type="subunit">
    <text evidence="13">Homodimer. Interacts with HOOK1. Interacts with HOOK2. Interacts with HOOK3.</text>
</comment>
<dbReference type="InParanoid" id="A0A7R8YV74"/>
<evidence type="ECO:0000256" key="4">
    <source>
        <dbReference type="ARBA" id="ARBA00005737"/>
    </source>
</evidence>
<dbReference type="GO" id="GO:0031514">
    <property type="term" value="C:motile cilium"/>
    <property type="evidence" value="ECO:0007669"/>
    <property type="project" value="UniProtKB-SubCell"/>
</dbReference>
<feature type="compositionally biased region" description="Basic and acidic residues" evidence="14">
    <location>
        <begin position="102"/>
        <end position="114"/>
    </location>
</feature>
<comment type="function">
    <text evidence="1">Microtubule-binding protein that localizes to the microtubular manchette of elongating spermatids.</text>
</comment>
<evidence type="ECO:0000256" key="14">
    <source>
        <dbReference type="SAM" id="MobiDB-lite"/>
    </source>
</evidence>
<feature type="region of interest" description="Disordered" evidence="14">
    <location>
        <begin position="60"/>
        <end position="222"/>
    </location>
</feature>
<sequence length="340" mass="39068">MCENEPDSEDDFEGYFLKPVNEYNIVDRIKNANEELFATPTPPSPSVLNRKVTFREVLEDYEPHEEDGPDISATMESIPQESDETEPSPLHEGTSTNSVSEDCLKDNMSDTSDHEIEEICEEVDSLEVQDPNSDCERSECAEIKQLPENNAEGSCLPTPSSQENLSTVVSFSSEDSSSSHAQLEHQDERQQSATKGSSPEGVPQAHPQSPSENRSKHKLRPQYGGDILKLRLSYKTCCEYKNAIDNLPRYSGYFSQYGLSKEQWERREKRYERNRKKFLEKSLRTAEVDSKKNEDNERAFSSWLRNKMRFPLNKTKNMFDFKPSKLKRKRKPNETAKDTK</sequence>
<organism evidence="15 16">
    <name type="scientific">Hermetia illucens</name>
    <name type="common">Black soldier fly</name>
    <dbReference type="NCBI Taxonomy" id="343691"/>
    <lineage>
        <taxon>Eukaryota</taxon>
        <taxon>Metazoa</taxon>
        <taxon>Ecdysozoa</taxon>
        <taxon>Arthropoda</taxon>
        <taxon>Hexapoda</taxon>
        <taxon>Insecta</taxon>
        <taxon>Pterygota</taxon>
        <taxon>Neoptera</taxon>
        <taxon>Endopterygota</taxon>
        <taxon>Diptera</taxon>
        <taxon>Brachycera</taxon>
        <taxon>Stratiomyomorpha</taxon>
        <taxon>Stratiomyidae</taxon>
        <taxon>Hermetiinae</taxon>
        <taxon>Hermetia</taxon>
    </lineage>
</organism>
<proteinExistence type="inferred from homology"/>